<protein>
    <submittedName>
        <fullName evidence="2">Uncharacterized protein</fullName>
    </submittedName>
</protein>
<organism evidence="2 3">
    <name type="scientific">Gossypium darwinii</name>
    <name type="common">Darwin's cotton</name>
    <name type="synonym">Gossypium barbadense var. darwinii</name>
    <dbReference type="NCBI Taxonomy" id="34276"/>
    <lineage>
        <taxon>Eukaryota</taxon>
        <taxon>Viridiplantae</taxon>
        <taxon>Streptophyta</taxon>
        <taxon>Embryophyta</taxon>
        <taxon>Tracheophyta</taxon>
        <taxon>Spermatophyta</taxon>
        <taxon>Magnoliopsida</taxon>
        <taxon>eudicotyledons</taxon>
        <taxon>Gunneridae</taxon>
        <taxon>Pentapetalae</taxon>
        <taxon>rosids</taxon>
        <taxon>malvids</taxon>
        <taxon>Malvales</taxon>
        <taxon>Malvaceae</taxon>
        <taxon>Malvoideae</taxon>
        <taxon>Gossypium</taxon>
    </lineage>
</organism>
<proteinExistence type="predicted"/>
<dbReference type="AlphaFoldDB" id="A0A5D2DY59"/>
<accession>A0A5D2DY59</accession>
<keyword evidence="3" id="KW-1185">Reference proteome</keyword>
<dbReference type="Proteomes" id="UP000323506">
    <property type="component" value="Chromosome A13"/>
</dbReference>
<sequence>MEIALKRAKRGGSHCFKEEGKGGNRKKIEGESLRGKESPKKTNKDMTKGEQATRKLRSEFKKTLKEFF</sequence>
<reference evidence="2 3" key="1">
    <citation type="submission" date="2019-06" db="EMBL/GenBank/DDBJ databases">
        <title>WGS assembly of Gossypium darwinii.</title>
        <authorList>
            <person name="Chen Z.J."/>
            <person name="Sreedasyam A."/>
            <person name="Ando A."/>
            <person name="Song Q."/>
            <person name="De L."/>
            <person name="Hulse-Kemp A."/>
            <person name="Ding M."/>
            <person name="Ye W."/>
            <person name="Kirkbride R."/>
            <person name="Jenkins J."/>
            <person name="Plott C."/>
            <person name="Lovell J."/>
            <person name="Lin Y.-M."/>
            <person name="Vaughn R."/>
            <person name="Liu B."/>
            <person name="Li W."/>
            <person name="Simpson S."/>
            <person name="Scheffler B."/>
            <person name="Saski C."/>
            <person name="Grover C."/>
            <person name="Hu G."/>
            <person name="Conover J."/>
            <person name="Carlson J."/>
            <person name="Shu S."/>
            <person name="Boston L."/>
            <person name="Williams M."/>
            <person name="Peterson D."/>
            <person name="Mcgee K."/>
            <person name="Jones D."/>
            <person name="Wendel J."/>
            <person name="Stelly D."/>
            <person name="Grimwood J."/>
            <person name="Schmutz J."/>
        </authorList>
    </citation>
    <scope>NUCLEOTIDE SEQUENCE [LARGE SCALE GENOMIC DNA]</scope>
    <source>
        <strain evidence="2">1808015.09</strain>
    </source>
</reference>
<dbReference type="EMBL" id="CM017700">
    <property type="protein sequence ID" value="TYG86036.1"/>
    <property type="molecule type" value="Genomic_DNA"/>
</dbReference>
<feature type="compositionally biased region" description="Basic residues" evidence="1">
    <location>
        <begin position="1"/>
        <end position="12"/>
    </location>
</feature>
<evidence type="ECO:0000313" key="3">
    <source>
        <dbReference type="Proteomes" id="UP000323506"/>
    </source>
</evidence>
<name>A0A5D2DY59_GOSDA</name>
<evidence type="ECO:0000313" key="2">
    <source>
        <dbReference type="EMBL" id="TYG86036.1"/>
    </source>
</evidence>
<feature type="region of interest" description="Disordered" evidence="1">
    <location>
        <begin position="1"/>
        <end position="57"/>
    </location>
</feature>
<evidence type="ECO:0000256" key="1">
    <source>
        <dbReference type="SAM" id="MobiDB-lite"/>
    </source>
</evidence>
<gene>
    <name evidence="2" type="ORF">ES288_A13G102700v1</name>
</gene>
<feature type="compositionally biased region" description="Basic and acidic residues" evidence="1">
    <location>
        <begin position="15"/>
        <end position="57"/>
    </location>
</feature>